<accession>A0ABT1F5H2</accession>
<organism evidence="1 2">
    <name type="scientific">Dyella lutea</name>
    <dbReference type="NCBI Taxonomy" id="2950441"/>
    <lineage>
        <taxon>Bacteria</taxon>
        <taxon>Pseudomonadati</taxon>
        <taxon>Pseudomonadota</taxon>
        <taxon>Gammaproteobacteria</taxon>
        <taxon>Lysobacterales</taxon>
        <taxon>Rhodanobacteraceae</taxon>
        <taxon>Dyella</taxon>
    </lineage>
</organism>
<reference evidence="1 2" key="1">
    <citation type="submission" date="2022-06" db="EMBL/GenBank/DDBJ databases">
        <title>Dyella sp. Sa strain:Sa Genome sequencing.</title>
        <authorList>
            <person name="Park S."/>
        </authorList>
    </citation>
    <scope>NUCLEOTIDE SEQUENCE [LARGE SCALE GENOMIC DNA]</scope>
    <source>
        <strain evidence="1 2">Sa</strain>
    </source>
</reference>
<dbReference type="EMBL" id="JAMZEK010000001">
    <property type="protein sequence ID" value="MCP1372629.1"/>
    <property type="molecule type" value="Genomic_DNA"/>
</dbReference>
<sequence length="109" mass="12215">MPRREPKPAPDFAVDFLADWRTVVHVDNPPAVAQGWTLHGTVRKHGKTYALAWRRGMTSACNERGDLLSLTALERSHVSLAVEFKSAPGWETVPKYERPPGPFMFTWGG</sequence>
<evidence type="ECO:0000313" key="2">
    <source>
        <dbReference type="Proteomes" id="UP001204615"/>
    </source>
</evidence>
<protein>
    <submittedName>
        <fullName evidence="1">Uncharacterized protein</fullName>
    </submittedName>
</protein>
<proteinExistence type="predicted"/>
<evidence type="ECO:0000313" key="1">
    <source>
        <dbReference type="EMBL" id="MCP1372629.1"/>
    </source>
</evidence>
<comment type="caution">
    <text evidence="1">The sequence shown here is derived from an EMBL/GenBank/DDBJ whole genome shotgun (WGS) entry which is preliminary data.</text>
</comment>
<gene>
    <name evidence="1" type="ORF">NC595_00980</name>
</gene>
<keyword evidence="2" id="KW-1185">Reference proteome</keyword>
<dbReference type="Proteomes" id="UP001204615">
    <property type="component" value="Unassembled WGS sequence"/>
</dbReference>
<dbReference type="RefSeq" id="WP_253564264.1">
    <property type="nucleotide sequence ID" value="NZ_JAMZEK010000001.1"/>
</dbReference>
<name>A0ABT1F5H2_9GAMM</name>